<keyword evidence="4" id="KW-0067">ATP-binding</keyword>
<dbReference type="SUPFAM" id="SSF111331">
    <property type="entry name" value="NAD kinase/diacylglycerol kinase-like"/>
    <property type="match status" value="1"/>
</dbReference>
<dbReference type="CDD" id="cd01653">
    <property type="entry name" value="GATase1"/>
    <property type="match status" value="1"/>
</dbReference>
<dbReference type="PANTHER" id="PTHR20275:SF0">
    <property type="entry name" value="NAD KINASE"/>
    <property type="match status" value="1"/>
</dbReference>
<name>A0A0W8FUR5_9ZZZZ</name>
<keyword evidence="1 7" id="KW-0808">Transferase</keyword>
<dbReference type="Gene3D" id="3.40.50.10330">
    <property type="entry name" value="Probable inorganic polyphosphate/atp-NAD kinase, domain 1"/>
    <property type="match status" value="1"/>
</dbReference>
<dbReference type="InterPro" id="IPR017437">
    <property type="entry name" value="ATP-NAD_kinase_PpnK-typ_C"/>
</dbReference>
<evidence type="ECO:0000256" key="5">
    <source>
        <dbReference type="ARBA" id="ARBA00022857"/>
    </source>
</evidence>
<dbReference type="Gene3D" id="2.60.200.30">
    <property type="entry name" value="Probable inorganic polyphosphate/atp-NAD kinase, domain 2"/>
    <property type="match status" value="1"/>
</dbReference>
<gene>
    <name evidence="7" type="ORF">ASZ90_005545</name>
</gene>
<keyword evidence="2" id="KW-0547">Nucleotide-binding</keyword>
<comment type="caution">
    <text evidence="7">The sequence shown here is derived from an EMBL/GenBank/DDBJ whole genome shotgun (WGS) entry which is preliminary data.</text>
</comment>
<keyword evidence="3 7" id="KW-0418">Kinase</keyword>
<evidence type="ECO:0000256" key="6">
    <source>
        <dbReference type="ARBA" id="ARBA00023027"/>
    </source>
</evidence>
<evidence type="ECO:0000256" key="4">
    <source>
        <dbReference type="ARBA" id="ARBA00022840"/>
    </source>
</evidence>
<dbReference type="Pfam" id="PF01513">
    <property type="entry name" value="NAD_kinase"/>
    <property type="match status" value="1"/>
</dbReference>
<accession>A0A0W8FUR5</accession>
<dbReference type="InterPro" id="IPR002504">
    <property type="entry name" value="NADK"/>
</dbReference>
<dbReference type="FunFam" id="2.60.200.30:FF:000009">
    <property type="entry name" value="Poly(P)/ATP NAD kinase"/>
    <property type="match status" value="1"/>
</dbReference>
<dbReference type="GO" id="GO:0003951">
    <property type="term" value="F:NAD+ kinase activity"/>
    <property type="evidence" value="ECO:0007669"/>
    <property type="project" value="UniProtKB-EC"/>
</dbReference>
<evidence type="ECO:0000256" key="3">
    <source>
        <dbReference type="ARBA" id="ARBA00022777"/>
    </source>
</evidence>
<dbReference type="GO" id="GO:0019674">
    <property type="term" value="P:NAD+ metabolic process"/>
    <property type="evidence" value="ECO:0007669"/>
    <property type="project" value="InterPro"/>
</dbReference>
<dbReference type="AlphaFoldDB" id="A0A0W8FUR5"/>
<dbReference type="InterPro" id="IPR017438">
    <property type="entry name" value="ATP-NAD_kinase_N"/>
</dbReference>
<evidence type="ECO:0000256" key="1">
    <source>
        <dbReference type="ARBA" id="ARBA00022679"/>
    </source>
</evidence>
<evidence type="ECO:0000256" key="2">
    <source>
        <dbReference type="ARBA" id="ARBA00022741"/>
    </source>
</evidence>
<reference evidence="7" key="1">
    <citation type="journal article" date="2015" name="Proc. Natl. Acad. Sci. U.S.A.">
        <title>Networks of energetic and metabolic interactions define dynamics in microbial communities.</title>
        <authorList>
            <person name="Embree M."/>
            <person name="Liu J.K."/>
            <person name="Al-Bassam M.M."/>
            <person name="Zengler K."/>
        </authorList>
    </citation>
    <scope>NUCLEOTIDE SEQUENCE</scope>
</reference>
<dbReference type="Pfam" id="PF20143">
    <property type="entry name" value="NAD_kinase_C"/>
    <property type="match status" value="1"/>
</dbReference>
<dbReference type="EMBL" id="LNQE01000838">
    <property type="protein sequence ID" value="KUG24671.1"/>
    <property type="molecule type" value="Genomic_DNA"/>
</dbReference>
<dbReference type="InterPro" id="IPR016064">
    <property type="entry name" value="NAD/diacylglycerol_kinase_sf"/>
</dbReference>
<evidence type="ECO:0000313" key="7">
    <source>
        <dbReference type="EMBL" id="KUG24671.1"/>
    </source>
</evidence>
<proteinExistence type="inferred from homology"/>
<sequence>MKIKRIGIIANLEKEKIADHVRSLKKWLEERNVKVFLEMEISRKIALDGGLSRTDLAKKSELIVVLGGDGTMLRAARYIAGHKVPILGINMGSFGYLTEVNLNEIHSALELVIRGEFEIEKRMMLDVSIRHGKAVTNAGSVLNDVVINRGSLSRMNEFEMEVNGNYLTTYKGDGLIVSTPTGSTAYSLSAGGPIVFPGKDLIIINPICPHTLTNRPIIFAEDSNLKITLWSKDKGAILTLDGQEAYKLVSGDVVTVKRSRHATMLVLSPYRSYAEILRSKLGWGDLPPGARKKKNA</sequence>
<keyword evidence="6" id="KW-0520">NAD</keyword>
<keyword evidence="5" id="KW-0521">NADP</keyword>
<dbReference type="PANTHER" id="PTHR20275">
    <property type="entry name" value="NAD KINASE"/>
    <property type="match status" value="1"/>
</dbReference>
<dbReference type="GO" id="GO:0005524">
    <property type="term" value="F:ATP binding"/>
    <property type="evidence" value="ECO:0007669"/>
    <property type="project" value="UniProtKB-KW"/>
</dbReference>
<protein>
    <submittedName>
        <fullName evidence="7">Nad kinase</fullName>
        <ecNumber evidence="7">2.7.1.23</ecNumber>
    </submittedName>
</protein>
<dbReference type="EC" id="2.7.1.23" evidence="7"/>
<dbReference type="GO" id="GO:0006741">
    <property type="term" value="P:NADP+ biosynthetic process"/>
    <property type="evidence" value="ECO:0007669"/>
    <property type="project" value="InterPro"/>
</dbReference>
<organism evidence="7">
    <name type="scientific">hydrocarbon metagenome</name>
    <dbReference type="NCBI Taxonomy" id="938273"/>
    <lineage>
        <taxon>unclassified sequences</taxon>
        <taxon>metagenomes</taxon>
        <taxon>ecological metagenomes</taxon>
    </lineage>
</organism>
<dbReference type="HAMAP" id="MF_00361">
    <property type="entry name" value="NAD_kinase"/>
    <property type="match status" value="1"/>
</dbReference>